<dbReference type="Proteomes" id="UP000011182">
    <property type="component" value="Unassembled WGS sequence"/>
</dbReference>
<evidence type="ECO:0000313" key="2">
    <source>
        <dbReference type="Proteomes" id="UP000011182"/>
    </source>
</evidence>
<dbReference type="EMBL" id="AMXN01000004">
    <property type="protein sequence ID" value="ELS61105.1"/>
    <property type="molecule type" value="Genomic_DNA"/>
</dbReference>
<sequence length="43" mass="5032">MYVLHILSSSSKRHLYDMCSKPVLKRNENGHEKKGFQHSTENT</sequence>
<accession>A0A9W5LHY3</accession>
<evidence type="ECO:0000313" key="1">
    <source>
        <dbReference type="EMBL" id="ELS61105.1"/>
    </source>
</evidence>
<proteinExistence type="predicted"/>
<comment type="caution">
    <text evidence="1">The sequence shown here is derived from an EMBL/GenBank/DDBJ whole genome shotgun (WGS) entry which is preliminary data.</text>
</comment>
<gene>
    <name evidence="1" type="ORF">BSI_25650</name>
</gene>
<reference evidence="1 2" key="1">
    <citation type="journal article" date="2014" name="Syst. Appl. Microbiol.">
        <title>Genomic insights into the taxonomic status of the three subspecies of Bacillus subtilis.</title>
        <authorList>
            <person name="Yi H."/>
            <person name="Chun J."/>
            <person name="Cha C.J."/>
        </authorList>
    </citation>
    <scope>NUCLEOTIDE SEQUENCE [LARGE SCALE GENOMIC DNA]</scope>
    <source>
        <strain evidence="1 2">KCTC 13429</strain>
    </source>
</reference>
<name>A0A9W5LHY3_9BACI</name>
<organism evidence="1 2">
    <name type="scientific">Bacillus inaquosorum KCTC 13429</name>
    <dbReference type="NCBI Taxonomy" id="1236548"/>
    <lineage>
        <taxon>Bacteria</taxon>
        <taxon>Bacillati</taxon>
        <taxon>Bacillota</taxon>
        <taxon>Bacilli</taxon>
        <taxon>Bacillales</taxon>
        <taxon>Bacillaceae</taxon>
        <taxon>Bacillus</taxon>
    </lineage>
</organism>
<keyword evidence="2" id="KW-1185">Reference proteome</keyword>
<protein>
    <submittedName>
        <fullName evidence="1">Uncharacterized protein</fullName>
    </submittedName>
</protein>
<dbReference type="AlphaFoldDB" id="A0A9W5LHY3"/>